<dbReference type="Proteomes" id="UP000325902">
    <property type="component" value="Unassembled WGS sequence"/>
</dbReference>
<dbReference type="AlphaFoldDB" id="A0A5N5DEM9"/>
<evidence type="ECO:0000313" key="1">
    <source>
        <dbReference type="EMBL" id="KAB2576087.1"/>
    </source>
</evidence>
<dbReference type="EMBL" id="VCHE01000027">
    <property type="protein sequence ID" value="KAB2576087.1"/>
    <property type="molecule type" value="Genomic_DNA"/>
</dbReference>
<accession>A0A5N5DEM9</accession>
<gene>
    <name evidence="1" type="ORF">DBV05_g5333</name>
</gene>
<dbReference type="OrthoDB" id="5422613at2759"/>
<comment type="caution">
    <text evidence="1">The sequence shown here is derived from an EMBL/GenBank/DDBJ whole genome shotgun (WGS) entry which is preliminary data.</text>
</comment>
<protein>
    <submittedName>
        <fullName evidence="1">Uncharacterized protein</fullName>
    </submittedName>
</protein>
<organism evidence="1 2">
    <name type="scientific">Lasiodiplodia theobromae</name>
    <dbReference type="NCBI Taxonomy" id="45133"/>
    <lineage>
        <taxon>Eukaryota</taxon>
        <taxon>Fungi</taxon>
        <taxon>Dikarya</taxon>
        <taxon>Ascomycota</taxon>
        <taxon>Pezizomycotina</taxon>
        <taxon>Dothideomycetes</taxon>
        <taxon>Dothideomycetes incertae sedis</taxon>
        <taxon>Botryosphaeriales</taxon>
        <taxon>Botryosphaeriaceae</taxon>
        <taxon>Lasiodiplodia</taxon>
    </lineage>
</organism>
<reference evidence="1 2" key="1">
    <citation type="journal article" date="2019" name="Sci. Rep.">
        <title>A multi-omics analysis of the grapevine pathogen Lasiodiplodia theobromae reveals that temperature affects the expression of virulence- and pathogenicity-related genes.</title>
        <authorList>
            <person name="Felix C."/>
            <person name="Meneses R."/>
            <person name="Goncalves M.F.M."/>
            <person name="Tilleman L."/>
            <person name="Duarte A.S."/>
            <person name="Jorrin-Novo J.V."/>
            <person name="Van de Peer Y."/>
            <person name="Deforce D."/>
            <person name="Van Nieuwerburgh F."/>
            <person name="Esteves A.C."/>
            <person name="Alves A."/>
        </authorList>
    </citation>
    <scope>NUCLEOTIDE SEQUENCE [LARGE SCALE GENOMIC DNA]</scope>
    <source>
        <strain evidence="1 2">LA-SOL3</strain>
    </source>
</reference>
<dbReference type="PANTHER" id="PTHR38167:SF1">
    <property type="entry name" value="C2H2-TYPE DOMAIN-CONTAINING PROTEIN"/>
    <property type="match status" value="1"/>
</dbReference>
<sequence>MSSPSSQQTLVDAIHAASPELLREILLRIAFVDRPCREAVEQEFLVQTVQSSFSRLSWDGSAPSQTRSSSTKRRRYECCARCEREYDVTKNDGEACRWHPAGVMAPRHEPPQLEPITTAILSATHERLQDTLIDLVTKDKHTRELFEKALLVPEAAPTAGGNDCLPLPEVNVDAPANTKRKRYEMCEQCHKEFDTT</sequence>
<keyword evidence="2" id="KW-1185">Reference proteome</keyword>
<evidence type="ECO:0000313" key="2">
    <source>
        <dbReference type="Proteomes" id="UP000325902"/>
    </source>
</evidence>
<dbReference type="PANTHER" id="PTHR38167">
    <property type="entry name" value="C2H2-TYPE DOMAIN-CONTAINING PROTEIN"/>
    <property type="match status" value="1"/>
</dbReference>
<proteinExistence type="predicted"/>
<name>A0A5N5DEM9_9PEZI</name>